<proteinExistence type="predicted"/>
<dbReference type="PANTHER" id="PTHR46233:SF3">
    <property type="entry name" value="HYDROXYACYLGLUTATHIONE HYDROLASE GLOC"/>
    <property type="match status" value="1"/>
</dbReference>
<feature type="domain" description="Metallo-beta-lactamase" evidence="5">
    <location>
        <begin position="99"/>
        <end position="258"/>
    </location>
</feature>
<dbReference type="InterPro" id="IPR001279">
    <property type="entry name" value="Metallo-B-lactamas"/>
</dbReference>
<evidence type="ECO:0000256" key="2">
    <source>
        <dbReference type="ARBA" id="ARBA00022723"/>
    </source>
</evidence>
<dbReference type="HOGENOM" id="CLU_030571_5_0_0"/>
<evidence type="ECO:0000313" key="7">
    <source>
        <dbReference type="Proteomes" id="UP000000925"/>
    </source>
</evidence>
<dbReference type="SMART" id="SM00849">
    <property type="entry name" value="Lactamase_B"/>
    <property type="match status" value="1"/>
</dbReference>
<dbReference type="Pfam" id="PF00753">
    <property type="entry name" value="Lactamase_B"/>
    <property type="match status" value="1"/>
</dbReference>
<name>D5EN30_CORAD</name>
<dbReference type="GO" id="GO:0046872">
    <property type="term" value="F:metal ion binding"/>
    <property type="evidence" value="ECO:0007669"/>
    <property type="project" value="UniProtKB-KW"/>
</dbReference>
<evidence type="ECO:0000256" key="4">
    <source>
        <dbReference type="ARBA" id="ARBA00022833"/>
    </source>
</evidence>
<comment type="cofactor">
    <cofactor evidence="1">
        <name>Zn(2+)</name>
        <dbReference type="ChEBI" id="CHEBI:29105"/>
    </cofactor>
</comment>
<dbReference type="EMBL" id="CP001998">
    <property type="protein sequence ID" value="ADE53465.1"/>
    <property type="molecule type" value="Genomic_DNA"/>
</dbReference>
<organism evidence="6 7">
    <name type="scientific">Coraliomargarita akajimensis (strain DSM 45221 / IAM 15411 / JCM 23193 / KCTC 12865 / 04OKA010-24)</name>
    <dbReference type="NCBI Taxonomy" id="583355"/>
    <lineage>
        <taxon>Bacteria</taxon>
        <taxon>Pseudomonadati</taxon>
        <taxon>Verrucomicrobiota</taxon>
        <taxon>Opitutia</taxon>
        <taxon>Puniceicoccales</taxon>
        <taxon>Coraliomargaritaceae</taxon>
        <taxon>Coraliomargarita</taxon>
    </lineage>
</organism>
<protein>
    <submittedName>
        <fullName evidence="6">Zn-dependent hydrolase, glyoxylase family</fullName>
    </submittedName>
</protein>
<gene>
    <name evidence="6" type="ordered locus">Caka_0440</name>
</gene>
<dbReference type="InterPro" id="IPR036866">
    <property type="entry name" value="RibonucZ/Hydroxyglut_hydro"/>
</dbReference>
<dbReference type="Proteomes" id="UP000000925">
    <property type="component" value="Chromosome"/>
</dbReference>
<evidence type="ECO:0000313" key="6">
    <source>
        <dbReference type="EMBL" id="ADE53465.1"/>
    </source>
</evidence>
<evidence type="ECO:0000259" key="5">
    <source>
        <dbReference type="SMART" id="SM00849"/>
    </source>
</evidence>
<dbReference type="eggNOG" id="COG0491">
    <property type="taxonomic scope" value="Bacteria"/>
</dbReference>
<keyword evidence="3 6" id="KW-0378">Hydrolase</keyword>
<dbReference type="SUPFAM" id="SSF56281">
    <property type="entry name" value="Metallo-hydrolase/oxidoreductase"/>
    <property type="match status" value="1"/>
</dbReference>
<reference evidence="6 7" key="1">
    <citation type="journal article" date="2010" name="Stand. Genomic Sci.">
        <title>Complete genome sequence of Coraliomargarita akajimensis type strain (04OKA010-24).</title>
        <authorList>
            <person name="Mavromatis K."/>
            <person name="Abt B."/>
            <person name="Brambilla E."/>
            <person name="Lapidus A."/>
            <person name="Copeland A."/>
            <person name="Deshpande S."/>
            <person name="Nolan M."/>
            <person name="Lucas S."/>
            <person name="Tice H."/>
            <person name="Cheng J.F."/>
            <person name="Han C."/>
            <person name="Detter J.C."/>
            <person name="Woyke T."/>
            <person name="Goodwin L."/>
            <person name="Pitluck S."/>
            <person name="Held B."/>
            <person name="Brettin T."/>
            <person name="Tapia R."/>
            <person name="Ivanova N."/>
            <person name="Mikhailova N."/>
            <person name="Pati A."/>
            <person name="Liolios K."/>
            <person name="Chen A."/>
            <person name="Palaniappan K."/>
            <person name="Land M."/>
            <person name="Hauser L."/>
            <person name="Chang Y.J."/>
            <person name="Jeffries C.D."/>
            <person name="Rohde M."/>
            <person name="Goker M."/>
            <person name="Bristow J."/>
            <person name="Eisen J.A."/>
            <person name="Markowitz V."/>
            <person name="Hugenholtz P."/>
            <person name="Klenk H.P."/>
            <person name="Kyrpides N.C."/>
        </authorList>
    </citation>
    <scope>NUCLEOTIDE SEQUENCE [LARGE SCALE GENOMIC DNA]</scope>
    <source>
        <strain evidence="7">DSM 45221 / IAM 15411 / JCM 23193 / KCTC 12865</strain>
    </source>
</reference>
<evidence type="ECO:0000256" key="3">
    <source>
        <dbReference type="ARBA" id="ARBA00022801"/>
    </source>
</evidence>
<dbReference type="OrthoDB" id="9802248at2"/>
<dbReference type="RefSeq" id="WP_013042190.1">
    <property type="nucleotide sequence ID" value="NC_014008.1"/>
</dbReference>
<dbReference type="GO" id="GO:0016787">
    <property type="term" value="F:hydrolase activity"/>
    <property type="evidence" value="ECO:0007669"/>
    <property type="project" value="UniProtKB-KW"/>
</dbReference>
<dbReference type="InterPro" id="IPR051453">
    <property type="entry name" value="MBL_Glyoxalase_II"/>
</dbReference>
<dbReference type="AlphaFoldDB" id="D5EN30"/>
<keyword evidence="4" id="KW-0862">Zinc</keyword>
<dbReference type="PANTHER" id="PTHR46233">
    <property type="entry name" value="HYDROXYACYLGLUTATHIONE HYDROLASE GLOC"/>
    <property type="match status" value="1"/>
</dbReference>
<keyword evidence="7" id="KW-1185">Reference proteome</keyword>
<accession>D5EN30</accession>
<evidence type="ECO:0000256" key="1">
    <source>
        <dbReference type="ARBA" id="ARBA00001947"/>
    </source>
</evidence>
<sequence length="278" mass="29895">MAIPIEDNFEDVLAKAATGLGLGKHELAERAELTVDVVSSLLDAHVDEVALRAVAPVLNLDADALVAMADGKWYPEAIELEGLKCYNTPFPVPGYEAMTVNAYLVWHPESKVAVAFDTGASVDVLLTDVDAMGLDLQALVITHTHRDHIAAYERLLDAIDGDVAFAPKLEPIEGADLLEHGDSIEFEGLDIHARQTNGHSPGGMSYVIEGLEKPVAIVGDSLFCLSQGGAQTDYARALQNNREQLLSLADDTILCPGHGPMTTVANEKAHNPFYPEFK</sequence>
<dbReference type="Gene3D" id="3.60.15.10">
    <property type="entry name" value="Ribonuclease Z/Hydroxyacylglutathione hydrolase-like"/>
    <property type="match status" value="1"/>
</dbReference>
<dbReference type="KEGG" id="caa:Caka_0440"/>
<dbReference type="STRING" id="583355.Caka_0440"/>
<keyword evidence="2" id="KW-0479">Metal-binding</keyword>